<organism evidence="1 2">
    <name type="scientific">Sinomonas terrae</name>
    <dbReference type="NCBI Taxonomy" id="2908838"/>
    <lineage>
        <taxon>Bacteria</taxon>
        <taxon>Bacillati</taxon>
        <taxon>Actinomycetota</taxon>
        <taxon>Actinomycetes</taxon>
        <taxon>Micrococcales</taxon>
        <taxon>Micrococcaceae</taxon>
        <taxon>Sinomonas</taxon>
    </lineage>
</organism>
<protein>
    <submittedName>
        <fullName evidence="1">Uncharacterized protein</fullName>
    </submittedName>
</protein>
<dbReference type="Proteomes" id="UP001202922">
    <property type="component" value="Unassembled WGS sequence"/>
</dbReference>
<name>A0ABS9U528_9MICC</name>
<accession>A0ABS9U528</accession>
<reference evidence="1 2" key="1">
    <citation type="submission" date="2022-03" db="EMBL/GenBank/DDBJ databases">
        <title>Sinomonas sp. isolated from a soil.</title>
        <authorList>
            <person name="Han J."/>
            <person name="Kim D.-U."/>
        </authorList>
    </citation>
    <scope>NUCLEOTIDE SEQUENCE [LARGE SCALE GENOMIC DNA]</scope>
    <source>
        <strain evidence="1 2">5-5</strain>
    </source>
</reference>
<comment type="caution">
    <text evidence="1">The sequence shown here is derived from an EMBL/GenBank/DDBJ whole genome shotgun (WGS) entry which is preliminary data.</text>
</comment>
<evidence type="ECO:0000313" key="2">
    <source>
        <dbReference type="Proteomes" id="UP001202922"/>
    </source>
</evidence>
<keyword evidence="2" id="KW-1185">Reference proteome</keyword>
<gene>
    <name evidence="1" type="ORF">L0M17_17210</name>
</gene>
<dbReference type="RefSeq" id="WP_241056534.1">
    <property type="nucleotide sequence ID" value="NZ_JAKZBV010000001.1"/>
</dbReference>
<proteinExistence type="predicted"/>
<sequence length="54" mass="6068">MKLESALEFLTVGTFAPQFRVPVQCRQDALPGLLFAARNIRHVVPSAAWRSRSK</sequence>
<dbReference type="EMBL" id="JAKZBV010000001">
    <property type="protein sequence ID" value="MCH6471690.1"/>
    <property type="molecule type" value="Genomic_DNA"/>
</dbReference>
<evidence type="ECO:0000313" key="1">
    <source>
        <dbReference type="EMBL" id="MCH6471690.1"/>
    </source>
</evidence>